<dbReference type="EMBL" id="AP021875">
    <property type="protein sequence ID" value="BBO78188.1"/>
    <property type="molecule type" value="Genomic_DNA"/>
</dbReference>
<name>A0A5K7ZAS4_9BACT</name>
<organism evidence="8 9">
    <name type="scientific">Desulfosarcina widdelii</name>
    <dbReference type="NCBI Taxonomy" id="947919"/>
    <lineage>
        <taxon>Bacteria</taxon>
        <taxon>Pseudomonadati</taxon>
        <taxon>Thermodesulfobacteriota</taxon>
        <taxon>Desulfobacteria</taxon>
        <taxon>Desulfobacterales</taxon>
        <taxon>Desulfosarcinaceae</taxon>
        <taxon>Desulfosarcina</taxon>
    </lineage>
</organism>
<dbReference type="InterPro" id="IPR002771">
    <property type="entry name" value="Multi_antbiot-R_MarC"/>
</dbReference>
<sequence length="229" mass="25046">MAMSVDWDLISNFAIAMLAIINPVEKIPLWIKASQGGKSRFQWFLAALIILSCALILLIFLWFGQYLLLKLKIDLASFKIGGGLILLQFGFSMLKGRAVQLEDDEPQASEALKERVLKRYSQVFIPIGVPVIAGPGAITTVIIYGYQSRSLQTDLLLSLTVIGVLAILYLILLVSPIIRKIIGDLPLNLISRVFGMILIAIAVQFMVEGLAAVFPGWIAPGPWPAAGKL</sequence>
<keyword evidence="3" id="KW-1003">Cell membrane</keyword>
<dbReference type="Proteomes" id="UP000427769">
    <property type="component" value="Chromosome"/>
</dbReference>
<reference evidence="8 9" key="1">
    <citation type="submission" date="2019-11" db="EMBL/GenBank/DDBJ databases">
        <title>Comparative genomics of hydrocarbon-degrading Desulfosarcina strains.</title>
        <authorList>
            <person name="Watanabe M."/>
            <person name="Kojima H."/>
            <person name="Fukui M."/>
        </authorList>
    </citation>
    <scope>NUCLEOTIDE SEQUENCE [LARGE SCALE GENOMIC DNA]</scope>
    <source>
        <strain evidence="8 9">PP31</strain>
    </source>
</reference>
<evidence type="ECO:0000256" key="1">
    <source>
        <dbReference type="ARBA" id="ARBA00004651"/>
    </source>
</evidence>
<protein>
    <recommendedName>
        <fullName evidence="7">UPF0056 membrane protein</fullName>
    </recommendedName>
</protein>
<evidence type="ECO:0000256" key="6">
    <source>
        <dbReference type="ARBA" id="ARBA00023136"/>
    </source>
</evidence>
<evidence type="ECO:0000256" key="7">
    <source>
        <dbReference type="RuleBase" id="RU362048"/>
    </source>
</evidence>
<comment type="similarity">
    <text evidence="2 7">Belongs to the UPF0056 (MarC) family.</text>
</comment>
<dbReference type="PANTHER" id="PTHR33508:SF1">
    <property type="entry name" value="UPF0056 MEMBRANE PROTEIN YHCE"/>
    <property type="match status" value="1"/>
</dbReference>
<evidence type="ECO:0000256" key="4">
    <source>
        <dbReference type="ARBA" id="ARBA00022692"/>
    </source>
</evidence>
<evidence type="ECO:0000313" key="9">
    <source>
        <dbReference type="Proteomes" id="UP000427769"/>
    </source>
</evidence>
<dbReference type="RefSeq" id="WP_170302489.1">
    <property type="nucleotide sequence ID" value="NZ_AP021875.1"/>
</dbReference>
<accession>A0A5K7ZAS4</accession>
<feature type="transmembrane region" description="Helical" evidence="7">
    <location>
        <begin position="12"/>
        <end position="31"/>
    </location>
</feature>
<feature type="transmembrane region" description="Helical" evidence="7">
    <location>
        <begin position="123"/>
        <end position="144"/>
    </location>
</feature>
<dbReference type="Pfam" id="PF01914">
    <property type="entry name" value="MarC"/>
    <property type="match status" value="1"/>
</dbReference>
<keyword evidence="9" id="KW-1185">Reference proteome</keyword>
<keyword evidence="4 7" id="KW-0812">Transmembrane</keyword>
<dbReference type="KEGG" id="dwd:DSCW_56050"/>
<evidence type="ECO:0000256" key="3">
    <source>
        <dbReference type="ARBA" id="ARBA00022475"/>
    </source>
</evidence>
<dbReference type="NCBIfam" id="TIGR00427">
    <property type="entry name" value="NAAT family transporter"/>
    <property type="match status" value="1"/>
</dbReference>
<proteinExistence type="inferred from homology"/>
<evidence type="ECO:0000313" key="8">
    <source>
        <dbReference type="EMBL" id="BBO78188.1"/>
    </source>
</evidence>
<comment type="subcellular location">
    <subcellularLocation>
        <location evidence="1 7">Cell membrane</location>
        <topology evidence="1 7">Multi-pass membrane protein</topology>
    </subcellularLocation>
</comment>
<gene>
    <name evidence="8" type="ORF">DSCW_56050</name>
</gene>
<keyword evidence="5 7" id="KW-1133">Transmembrane helix</keyword>
<feature type="transmembrane region" description="Helical" evidence="7">
    <location>
        <begin position="156"/>
        <end position="177"/>
    </location>
</feature>
<dbReference type="PANTHER" id="PTHR33508">
    <property type="entry name" value="UPF0056 MEMBRANE PROTEIN YHCE"/>
    <property type="match status" value="1"/>
</dbReference>
<keyword evidence="6 7" id="KW-0472">Membrane</keyword>
<dbReference type="GO" id="GO:0005886">
    <property type="term" value="C:plasma membrane"/>
    <property type="evidence" value="ECO:0007669"/>
    <property type="project" value="UniProtKB-SubCell"/>
</dbReference>
<comment type="caution">
    <text evidence="7">Lacks conserved residue(s) required for the propagation of feature annotation.</text>
</comment>
<evidence type="ECO:0000256" key="2">
    <source>
        <dbReference type="ARBA" id="ARBA00009784"/>
    </source>
</evidence>
<feature type="transmembrane region" description="Helical" evidence="7">
    <location>
        <begin position="43"/>
        <end position="63"/>
    </location>
</feature>
<evidence type="ECO:0000256" key="5">
    <source>
        <dbReference type="ARBA" id="ARBA00022989"/>
    </source>
</evidence>
<dbReference type="AlphaFoldDB" id="A0A5K7ZAS4"/>